<accession>A0ABP3IAP0</accession>
<dbReference type="Proteomes" id="UP001500791">
    <property type="component" value="Unassembled WGS sequence"/>
</dbReference>
<dbReference type="Pfam" id="PF10098">
    <property type="entry name" value="DUF2336"/>
    <property type="match status" value="1"/>
</dbReference>
<dbReference type="EMBL" id="BAAAEJ010000008">
    <property type="protein sequence ID" value="GAA0395536.1"/>
    <property type="molecule type" value="Genomic_DNA"/>
</dbReference>
<gene>
    <name evidence="1" type="ORF">GCM10009093_22600</name>
</gene>
<name>A0ABP3IAP0_9CAUL</name>
<keyword evidence="2" id="KW-1185">Reference proteome</keyword>
<evidence type="ECO:0008006" key="3">
    <source>
        <dbReference type="Google" id="ProtNLM"/>
    </source>
</evidence>
<proteinExistence type="predicted"/>
<reference evidence="2" key="1">
    <citation type="journal article" date="2019" name="Int. J. Syst. Evol. Microbiol.">
        <title>The Global Catalogue of Microorganisms (GCM) 10K type strain sequencing project: providing services to taxonomists for standard genome sequencing and annotation.</title>
        <authorList>
            <consortium name="The Broad Institute Genomics Platform"/>
            <consortium name="The Broad Institute Genome Sequencing Center for Infectious Disease"/>
            <person name="Wu L."/>
            <person name="Ma J."/>
        </authorList>
    </citation>
    <scope>NUCLEOTIDE SEQUENCE [LARGE SCALE GENOMIC DNA]</scope>
    <source>
        <strain evidence="2">JCM 13476</strain>
    </source>
</reference>
<sequence length="323" mass="35911">MTLADAYARFQGPQTIHGKLGTVFVELVRVVEHDVRRGLSRRLGSADWLPVELARDLARDEIEIATPVISASPLLNENDLLQLLATATTEHRLQVALRPGLAAKVSQAILDSDEPLLLTALASNIYAQLPDDGLERLVDASQNIVGIRQPLCAHPALDEALAERLYRWVANTLQDDLCARFPHHAAKLKLAMSDTVQQLQDARIAMRMHDSGRLTPASLMRFVRENRHTLFLQSLCLLAEIRTDELDSLIRRPSARHFYLACLAAGIDRAAFPDVLEGLRRQGMSLPPPLLDSELRLGERDRYQAKLELRAIVDCLGNASALH</sequence>
<protein>
    <recommendedName>
        <fullName evidence="3">DUF2336 domain-containing protein</fullName>
    </recommendedName>
</protein>
<organism evidence="1 2">
    <name type="scientific">Brevundimonas terrae</name>
    <dbReference type="NCBI Taxonomy" id="363631"/>
    <lineage>
        <taxon>Bacteria</taxon>
        <taxon>Pseudomonadati</taxon>
        <taxon>Pseudomonadota</taxon>
        <taxon>Alphaproteobacteria</taxon>
        <taxon>Caulobacterales</taxon>
        <taxon>Caulobacteraceae</taxon>
        <taxon>Brevundimonas</taxon>
    </lineage>
</organism>
<evidence type="ECO:0000313" key="2">
    <source>
        <dbReference type="Proteomes" id="UP001500791"/>
    </source>
</evidence>
<comment type="caution">
    <text evidence="1">The sequence shown here is derived from an EMBL/GenBank/DDBJ whole genome shotgun (WGS) entry which is preliminary data.</text>
</comment>
<evidence type="ECO:0000313" key="1">
    <source>
        <dbReference type="EMBL" id="GAA0395536.1"/>
    </source>
</evidence>
<dbReference type="InterPro" id="IPR019285">
    <property type="entry name" value="DUF2336"/>
</dbReference>